<accession>A0A7W9WA59</accession>
<gene>
    <name evidence="1" type="ORF">HNQ39_005101</name>
</gene>
<dbReference type="EMBL" id="JACHGW010000006">
    <property type="protein sequence ID" value="MBB6053267.1"/>
    <property type="molecule type" value="Genomic_DNA"/>
</dbReference>
<organism evidence="1 2">
    <name type="scientific">Armatimonas rosea</name>
    <dbReference type="NCBI Taxonomy" id="685828"/>
    <lineage>
        <taxon>Bacteria</taxon>
        <taxon>Bacillati</taxon>
        <taxon>Armatimonadota</taxon>
        <taxon>Armatimonadia</taxon>
        <taxon>Armatimonadales</taxon>
        <taxon>Armatimonadaceae</taxon>
        <taxon>Armatimonas</taxon>
    </lineage>
</organism>
<protein>
    <recommendedName>
        <fullName evidence="3">Major capsid protein E</fullName>
    </recommendedName>
</protein>
<reference evidence="1 2" key="1">
    <citation type="submission" date="2020-08" db="EMBL/GenBank/DDBJ databases">
        <title>Genomic Encyclopedia of Type Strains, Phase IV (KMG-IV): sequencing the most valuable type-strain genomes for metagenomic binning, comparative biology and taxonomic classification.</title>
        <authorList>
            <person name="Goeker M."/>
        </authorList>
    </citation>
    <scope>NUCLEOTIDE SEQUENCE [LARGE SCALE GENOMIC DNA]</scope>
    <source>
        <strain evidence="1 2">DSM 23562</strain>
    </source>
</reference>
<name>A0A7W9WA59_ARMRO</name>
<dbReference type="Proteomes" id="UP000520814">
    <property type="component" value="Unassembled WGS sequence"/>
</dbReference>
<evidence type="ECO:0000313" key="1">
    <source>
        <dbReference type="EMBL" id="MBB6053267.1"/>
    </source>
</evidence>
<evidence type="ECO:0000313" key="2">
    <source>
        <dbReference type="Proteomes" id="UP000520814"/>
    </source>
</evidence>
<sequence>MPITYVFQDSFTLTRISPDLIQTAAMDDPIFDIFPLRPRNAAKLRWAIKDKYTGLMGLRGLGGEPSRVNRVGEKVYESDPGAYGEFETVDETEMTNRGAGFPAGMDIPIDIRDLVSDAQYHLTVRQVSRMKQVAWALALSQTITVLLPGGGVGWQESYTGQTLTPATPWSTLATSTPLADLRSLQPTYGFGTSNKFNSQARLIMNSVTKNYLLGNTNAADLGGKRVENGATINDLPGINRILVAQDLPPIEVWDDGYIDDAGAFQLYIPNGRALVVGARPTGETPGEFQLTRNMNNPNGEPAPYAFVDDRTKGDKKSVPPRIDVHQGFNGGPVVERPSQLVTLVVG</sequence>
<proteinExistence type="predicted"/>
<dbReference type="RefSeq" id="WP_184203367.1">
    <property type="nucleotide sequence ID" value="NZ_JACHGW010000006.1"/>
</dbReference>
<evidence type="ECO:0008006" key="3">
    <source>
        <dbReference type="Google" id="ProtNLM"/>
    </source>
</evidence>
<dbReference type="AlphaFoldDB" id="A0A7W9WA59"/>
<keyword evidence="2" id="KW-1185">Reference proteome</keyword>
<comment type="caution">
    <text evidence="1">The sequence shown here is derived from an EMBL/GenBank/DDBJ whole genome shotgun (WGS) entry which is preliminary data.</text>
</comment>